<evidence type="ECO:0000313" key="4">
    <source>
        <dbReference type="EMBL" id="ANY80825.1"/>
    </source>
</evidence>
<dbReference type="OrthoDB" id="9810066at2"/>
<dbReference type="Gene3D" id="3.40.50.150">
    <property type="entry name" value="Vaccinia Virus protein VP39"/>
    <property type="match status" value="1"/>
</dbReference>
<dbReference type="CDD" id="cd02440">
    <property type="entry name" value="AdoMet_MTases"/>
    <property type="match status" value="1"/>
</dbReference>
<evidence type="ECO:0000256" key="2">
    <source>
        <dbReference type="ARBA" id="ARBA00013346"/>
    </source>
</evidence>
<comment type="similarity">
    <text evidence="1">Belongs to the methyltransferase superfamily. L-isoaspartyl/D-aspartyl protein methyltransferase family.</text>
</comment>
<dbReference type="GO" id="GO:0005737">
    <property type="term" value="C:cytoplasm"/>
    <property type="evidence" value="ECO:0007669"/>
    <property type="project" value="TreeGrafter"/>
</dbReference>
<dbReference type="GO" id="GO:0004719">
    <property type="term" value="F:protein-L-isoaspartate (D-aspartate) O-methyltransferase activity"/>
    <property type="evidence" value="ECO:0007669"/>
    <property type="project" value="InterPro"/>
</dbReference>
<reference evidence="4" key="1">
    <citation type="submission" date="2016-07" db="EMBL/GenBank/DDBJ databases">
        <title>Microvirga ossetica sp. nov. a new species of rhizobia isolated from root nodules of the legume species Vicia alpestris Steven originated from North Ossetia region in the Caucasus.</title>
        <authorList>
            <person name="Safronova V.I."/>
            <person name="Kuznetsova I.G."/>
            <person name="Sazanova A.L."/>
            <person name="Belimov A."/>
            <person name="Andronov E."/>
            <person name="Osledkin Y.S."/>
            <person name="Onishchuk O.P."/>
            <person name="Kurchak O.N."/>
            <person name="Shaposhnikov A.I."/>
            <person name="Willems A."/>
            <person name="Tikhonovich I.A."/>
        </authorList>
    </citation>
    <scope>NUCLEOTIDE SEQUENCE [LARGE SCALE GENOMIC DNA]</scope>
    <source>
        <strain evidence="4">V5/3M</strain>
    </source>
</reference>
<dbReference type="PANTHER" id="PTHR11579">
    <property type="entry name" value="PROTEIN-L-ISOASPARTATE O-METHYLTRANSFERASE"/>
    <property type="match status" value="1"/>
</dbReference>
<dbReference type="GO" id="GO:0032259">
    <property type="term" value="P:methylation"/>
    <property type="evidence" value="ECO:0007669"/>
    <property type="project" value="UniProtKB-KW"/>
</dbReference>
<accession>A0A1B2ELH2</accession>
<evidence type="ECO:0000256" key="3">
    <source>
        <dbReference type="ARBA" id="ARBA00030757"/>
    </source>
</evidence>
<dbReference type="PANTHER" id="PTHR11579:SF18">
    <property type="entry name" value="PROTEIN-L-ISOASPARTATE O-METHYLTRANSFERASE"/>
    <property type="match status" value="1"/>
</dbReference>
<name>A0A1B2ELH2_9HYPH</name>
<dbReference type="AlphaFoldDB" id="A0A1B2ELH2"/>
<keyword evidence="4" id="KW-0489">Methyltransferase</keyword>
<organism evidence="4">
    <name type="scientific">Microvirga ossetica</name>
    <dbReference type="NCBI Taxonomy" id="1882682"/>
    <lineage>
        <taxon>Bacteria</taxon>
        <taxon>Pseudomonadati</taxon>
        <taxon>Pseudomonadota</taxon>
        <taxon>Alphaproteobacteria</taxon>
        <taxon>Hyphomicrobiales</taxon>
        <taxon>Methylobacteriaceae</taxon>
        <taxon>Microvirga</taxon>
    </lineage>
</organism>
<dbReference type="Pfam" id="PF01135">
    <property type="entry name" value="PCMT"/>
    <property type="match status" value="1"/>
</dbReference>
<dbReference type="KEGG" id="moc:BB934_23480"/>
<sequence>MNQDLPFLPEAENRGEREAIGAASFILSLRAKGIRDTALLRAMELVPREVFAPRRFTDLARTEVALPLPCGQTMTGPATVAAMLLALGVQPGQRVLEVGTGSGYVTALLARLGADVTSVERFNTLAESAAQHLKIVEAGKVRLEVGDGLAVRVRERFDRILLNGACQEIPETVTALLAPGSRLVGALTVDGMPHLMRIERDAEGELKQNLGASLRISPLVTGIAATL</sequence>
<keyword evidence="4" id="KW-0808">Transferase</keyword>
<dbReference type="EMBL" id="CP016616">
    <property type="protein sequence ID" value="ANY80825.1"/>
    <property type="molecule type" value="Genomic_DNA"/>
</dbReference>
<dbReference type="InterPro" id="IPR029063">
    <property type="entry name" value="SAM-dependent_MTases_sf"/>
</dbReference>
<dbReference type="SUPFAM" id="SSF53335">
    <property type="entry name" value="S-adenosyl-L-methionine-dependent methyltransferases"/>
    <property type="match status" value="1"/>
</dbReference>
<gene>
    <name evidence="4" type="ORF">BB934_23480</name>
</gene>
<dbReference type="RefSeq" id="WP_099511895.1">
    <property type="nucleotide sequence ID" value="NZ_CP016616.1"/>
</dbReference>
<proteinExistence type="inferred from homology"/>
<evidence type="ECO:0000256" key="1">
    <source>
        <dbReference type="ARBA" id="ARBA00005369"/>
    </source>
</evidence>
<dbReference type="InterPro" id="IPR000682">
    <property type="entry name" value="PCMT"/>
</dbReference>
<protein>
    <recommendedName>
        <fullName evidence="2">Protein-L-isoaspartate O-methyltransferase</fullName>
    </recommendedName>
    <alternativeName>
        <fullName evidence="3">Protein L-isoaspartyl methyltransferase</fullName>
    </alternativeName>
</protein>